<dbReference type="SUPFAM" id="SSF81321">
    <property type="entry name" value="Family A G protein-coupled receptor-like"/>
    <property type="match status" value="1"/>
</dbReference>
<keyword evidence="5 8" id="KW-1133">Transmembrane helix</keyword>
<dbReference type="InterPro" id="IPR000725">
    <property type="entry name" value="Olfact_rcpt"/>
</dbReference>
<evidence type="ECO:0000256" key="8">
    <source>
        <dbReference type="SAM" id="Phobius"/>
    </source>
</evidence>
<dbReference type="PANTHER" id="PTHR26450:SF399">
    <property type="entry name" value="OLFACTORY RECEPTOR"/>
    <property type="match status" value="1"/>
</dbReference>
<evidence type="ECO:0000256" key="3">
    <source>
        <dbReference type="ARBA" id="ARBA00022692"/>
    </source>
</evidence>
<dbReference type="GO" id="GO:0005886">
    <property type="term" value="C:plasma membrane"/>
    <property type="evidence" value="ECO:0007669"/>
    <property type="project" value="TreeGrafter"/>
</dbReference>
<sequence>MPEKDFWLALLLCLHYGFTFLGVLVAMAFDCFVDIHFLLHCATIFTHGVISKIGAAVLLWSAVLGIASWQERLKALNTCLSHICALLLFYVPLIGMILSHCLEKHLSPVVHTVMASIYLLVPPVLNPVVYSVRTKEIQQRIAQVFSGGRTGF</sequence>
<accession>A0A5N4DM06</accession>
<reference evidence="9 10" key="1">
    <citation type="journal article" date="2019" name="Mol. Ecol. Resour.">
        <title>Improving Illumina assemblies with Hi-C and long reads: an example with the North African dromedary.</title>
        <authorList>
            <person name="Elbers J.P."/>
            <person name="Rogers M.F."/>
            <person name="Perelman P.L."/>
            <person name="Proskuryakova A.A."/>
            <person name="Serdyukova N.A."/>
            <person name="Johnson W.E."/>
            <person name="Horin P."/>
            <person name="Corander J."/>
            <person name="Murphy D."/>
            <person name="Burger P.A."/>
        </authorList>
    </citation>
    <scope>NUCLEOTIDE SEQUENCE [LARGE SCALE GENOMIC DNA]</scope>
    <source>
        <strain evidence="9">Drom800</strain>
        <tissue evidence="9">Blood</tissue>
    </source>
</reference>
<name>A0A5N4DM06_CAMDR</name>
<proteinExistence type="predicted"/>
<feature type="transmembrane region" description="Helical" evidence="8">
    <location>
        <begin position="110"/>
        <end position="130"/>
    </location>
</feature>
<evidence type="ECO:0000256" key="1">
    <source>
        <dbReference type="ARBA" id="ARBA00004141"/>
    </source>
</evidence>
<keyword evidence="4" id="KW-0552">Olfaction</keyword>
<keyword evidence="7" id="KW-0807">Transducer</keyword>
<dbReference type="GO" id="GO:0007186">
    <property type="term" value="P:G protein-coupled receptor signaling pathway"/>
    <property type="evidence" value="ECO:0007669"/>
    <property type="project" value="InterPro"/>
</dbReference>
<dbReference type="Gene3D" id="1.20.1070.10">
    <property type="entry name" value="Rhodopsin 7-helix transmembrane proteins"/>
    <property type="match status" value="1"/>
</dbReference>
<dbReference type="Pfam" id="PF13853">
    <property type="entry name" value="7tm_4"/>
    <property type="match status" value="1"/>
</dbReference>
<keyword evidence="6 8" id="KW-0472">Membrane</keyword>
<evidence type="ECO:0000256" key="2">
    <source>
        <dbReference type="ARBA" id="ARBA00022606"/>
    </source>
</evidence>
<feature type="transmembrane region" description="Helical" evidence="8">
    <location>
        <begin position="49"/>
        <end position="67"/>
    </location>
</feature>
<dbReference type="AlphaFoldDB" id="A0A5N4DM06"/>
<keyword evidence="2" id="KW-0716">Sensory transduction</keyword>
<dbReference type="EMBL" id="JWIN03000010">
    <property type="protein sequence ID" value="KAB1272115.1"/>
    <property type="molecule type" value="Genomic_DNA"/>
</dbReference>
<dbReference type="PANTHER" id="PTHR26450">
    <property type="entry name" value="OLFACTORY RECEPTOR 56B1-RELATED"/>
    <property type="match status" value="1"/>
</dbReference>
<evidence type="ECO:0000256" key="6">
    <source>
        <dbReference type="ARBA" id="ARBA00023136"/>
    </source>
</evidence>
<dbReference type="Proteomes" id="UP000299084">
    <property type="component" value="Unassembled WGS sequence"/>
</dbReference>
<gene>
    <name evidence="9" type="ORF">Cadr_000015138</name>
</gene>
<evidence type="ECO:0000313" key="9">
    <source>
        <dbReference type="EMBL" id="KAB1272115.1"/>
    </source>
</evidence>
<evidence type="ECO:0000256" key="5">
    <source>
        <dbReference type="ARBA" id="ARBA00022989"/>
    </source>
</evidence>
<feature type="transmembrane region" description="Helical" evidence="8">
    <location>
        <begin position="7"/>
        <end position="29"/>
    </location>
</feature>
<dbReference type="InterPro" id="IPR050402">
    <property type="entry name" value="OR51/52/56-like"/>
</dbReference>
<comment type="subcellular location">
    <subcellularLocation>
        <location evidence="1">Membrane</location>
        <topology evidence="1">Multi-pass membrane protein</topology>
    </subcellularLocation>
</comment>
<dbReference type="GO" id="GO:0004984">
    <property type="term" value="F:olfactory receptor activity"/>
    <property type="evidence" value="ECO:0007669"/>
    <property type="project" value="InterPro"/>
</dbReference>
<protein>
    <submittedName>
        <fullName evidence="9">Olfactory receptor 51L1</fullName>
    </submittedName>
</protein>
<organism evidence="9 10">
    <name type="scientific">Camelus dromedarius</name>
    <name type="common">Dromedary</name>
    <name type="synonym">Arabian camel</name>
    <dbReference type="NCBI Taxonomy" id="9838"/>
    <lineage>
        <taxon>Eukaryota</taxon>
        <taxon>Metazoa</taxon>
        <taxon>Chordata</taxon>
        <taxon>Craniata</taxon>
        <taxon>Vertebrata</taxon>
        <taxon>Euteleostomi</taxon>
        <taxon>Mammalia</taxon>
        <taxon>Eutheria</taxon>
        <taxon>Laurasiatheria</taxon>
        <taxon>Artiodactyla</taxon>
        <taxon>Tylopoda</taxon>
        <taxon>Camelidae</taxon>
        <taxon>Camelus</taxon>
    </lineage>
</organism>
<evidence type="ECO:0000256" key="4">
    <source>
        <dbReference type="ARBA" id="ARBA00022725"/>
    </source>
</evidence>
<feature type="transmembrane region" description="Helical" evidence="8">
    <location>
        <begin position="79"/>
        <end position="98"/>
    </location>
</feature>
<evidence type="ECO:0000256" key="7">
    <source>
        <dbReference type="ARBA" id="ARBA00023224"/>
    </source>
</evidence>
<keyword evidence="10" id="KW-1185">Reference proteome</keyword>
<evidence type="ECO:0000313" key="10">
    <source>
        <dbReference type="Proteomes" id="UP000299084"/>
    </source>
</evidence>
<keyword evidence="9" id="KW-0675">Receptor</keyword>
<keyword evidence="3 8" id="KW-0812">Transmembrane</keyword>
<comment type="caution">
    <text evidence="9">The sequence shown here is derived from an EMBL/GenBank/DDBJ whole genome shotgun (WGS) entry which is preliminary data.</text>
</comment>